<dbReference type="InterPro" id="IPR014757">
    <property type="entry name" value="Tscrpt_reg_IclR_C"/>
</dbReference>
<dbReference type="Pfam" id="PF09339">
    <property type="entry name" value="HTH_IclR"/>
    <property type="match status" value="1"/>
</dbReference>
<keyword evidence="1" id="KW-0805">Transcription regulation</keyword>
<dbReference type="PROSITE" id="PS51078">
    <property type="entry name" value="ICLR_ED"/>
    <property type="match status" value="1"/>
</dbReference>
<dbReference type="InterPro" id="IPR050707">
    <property type="entry name" value="HTH_MetabolicPath_Reg"/>
</dbReference>
<dbReference type="Pfam" id="PF01614">
    <property type="entry name" value="IclR_C"/>
    <property type="match status" value="1"/>
</dbReference>
<dbReference type="SUPFAM" id="SSF55781">
    <property type="entry name" value="GAF domain-like"/>
    <property type="match status" value="1"/>
</dbReference>
<keyword evidence="2" id="KW-0238">DNA-binding</keyword>
<evidence type="ECO:0000256" key="3">
    <source>
        <dbReference type="ARBA" id="ARBA00023163"/>
    </source>
</evidence>
<dbReference type="RefSeq" id="WP_114399825.1">
    <property type="nucleotide sequence ID" value="NZ_QEIM01000157.1"/>
</dbReference>
<organism evidence="6 7">
    <name type="scientific">Marinitenerispora sediminis</name>
    <dbReference type="NCBI Taxonomy" id="1931232"/>
    <lineage>
        <taxon>Bacteria</taxon>
        <taxon>Bacillati</taxon>
        <taxon>Actinomycetota</taxon>
        <taxon>Actinomycetes</taxon>
        <taxon>Streptosporangiales</taxon>
        <taxon>Nocardiopsidaceae</taxon>
        <taxon>Marinitenerispora</taxon>
    </lineage>
</organism>
<dbReference type="EMBL" id="QEIN01000270">
    <property type="protein sequence ID" value="RCV50828.1"/>
    <property type="molecule type" value="Genomic_DNA"/>
</dbReference>
<evidence type="ECO:0000256" key="1">
    <source>
        <dbReference type="ARBA" id="ARBA00023015"/>
    </source>
</evidence>
<proteinExistence type="predicted"/>
<dbReference type="GO" id="GO:0003700">
    <property type="term" value="F:DNA-binding transcription factor activity"/>
    <property type="evidence" value="ECO:0007669"/>
    <property type="project" value="TreeGrafter"/>
</dbReference>
<keyword evidence="7" id="KW-1185">Reference proteome</keyword>
<evidence type="ECO:0000256" key="2">
    <source>
        <dbReference type="ARBA" id="ARBA00023125"/>
    </source>
</evidence>
<dbReference type="InterPro" id="IPR005471">
    <property type="entry name" value="Tscrpt_reg_IclR_N"/>
</dbReference>
<dbReference type="SMART" id="SM00346">
    <property type="entry name" value="HTH_ICLR"/>
    <property type="match status" value="1"/>
</dbReference>
<sequence length="259" mass="27589">MTIDTSSRPAPRPRAGTQSVDRAIAILRCFERAVTLTPTQVAHQLDLTVSTAHRLMRALHETGLLGRDPVTESYHLGVTSAVLGRLALERLGTTVMQPTLERLRDATGESVTLGVRSGDEVAVLVQLPSAHPLRYDQQPGARNPIHVCSMGKTLLAFGDPAVALPEPFPRYTDATITDRASLDTELARVRERGYAVSDGERVIGVRAIAAPVRDHAGRVFAAVALQVPSVRFGDDRLAELAAAVTAAAAELSAQAPGRG</sequence>
<dbReference type="InterPro" id="IPR036388">
    <property type="entry name" value="WH-like_DNA-bd_sf"/>
</dbReference>
<evidence type="ECO:0000313" key="7">
    <source>
        <dbReference type="Proteomes" id="UP000253318"/>
    </source>
</evidence>
<dbReference type="InterPro" id="IPR029016">
    <property type="entry name" value="GAF-like_dom_sf"/>
</dbReference>
<dbReference type="PANTHER" id="PTHR30136:SF24">
    <property type="entry name" value="HTH-TYPE TRANSCRIPTIONAL REPRESSOR ALLR"/>
    <property type="match status" value="1"/>
</dbReference>
<comment type="caution">
    <text evidence="6">The sequence shown here is derived from an EMBL/GenBank/DDBJ whole genome shotgun (WGS) entry which is preliminary data.</text>
</comment>
<dbReference type="GO" id="GO:0003677">
    <property type="term" value="F:DNA binding"/>
    <property type="evidence" value="ECO:0007669"/>
    <property type="project" value="UniProtKB-KW"/>
</dbReference>
<dbReference type="Proteomes" id="UP000253318">
    <property type="component" value="Unassembled WGS sequence"/>
</dbReference>
<dbReference type="SUPFAM" id="SSF46785">
    <property type="entry name" value="Winged helix' DNA-binding domain"/>
    <property type="match status" value="1"/>
</dbReference>
<reference evidence="6 7" key="1">
    <citation type="submission" date="2018-04" db="EMBL/GenBank/DDBJ databases">
        <title>Novel actinobacteria from marine sediment.</title>
        <authorList>
            <person name="Ng Z.Y."/>
            <person name="Tan G.Y.A."/>
        </authorList>
    </citation>
    <scope>NUCLEOTIDE SEQUENCE [LARGE SCALE GENOMIC DNA]</scope>
    <source>
        <strain evidence="6 7">TPS81</strain>
    </source>
</reference>
<dbReference type="InterPro" id="IPR036390">
    <property type="entry name" value="WH_DNA-bd_sf"/>
</dbReference>
<dbReference type="Gene3D" id="3.30.450.40">
    <property type="match status" value="1"/>
</dbReference>
<keyword evidence="3" id="KW-0804">Transcription</keyword>
<evidence type="ECO:0000313" key="6">
    <source>
        <dbReference type="EMBL" id="RCV50828.1"/>
    </source>
</evidence>
<dbReference type="GO" id="GO:0045892">
    <property type="term" value="P:negative regulation of DNA-templated transcription"/>
    <property type="evidence" value="ECO:0007669"/>
    <property type="project" value="TreeGrafter"/>
</dbReference>
<gene>
    <name evidence="6" type="ORF">DEF24_23815</name>
</gene>
<evidence type="ECO:0000259" key="5">
    <source>
        <dbReference type="PROSITE" id="PS51078"/>
    </source>
</evidence>
<dbReference type="AlphaFoldDB" id="A0A368SZ73"/>
<dbReference type="PANTHER" id="PTHR30136">
    <property type="entry name" value="HELIX-TURN-HELIX TRANSCRIPTIONAL REGULATOR, ICLR FAMILY"/>
    <property type="match status" value="1"/>
</dbReference>
<accession>A0A368SZ73</accession>
<protein>
    <submittedName>
        <fullName evidence="6">IclR family transcriptional regulator</fullName>
    </submittedName>
</protein>
<dbReference type="PROSITE" id="PS51077">
    <property type="entry name" value="HTH_ICLR"/>
    <property type="match status" value="1"/>
</dbReference>
<dbReference type="OrthoDB" id="8479143at2"/>
<feature type="domain" description="HTH iclR-type" evidence="4">
    <location>
        <begin position="17"/>
        <end position="78"/>
    </location>
</feature>
<feature type="domain" description="IclR-ED" evidence="5">
    <location>
        <begin position="79"/>
        <end position="257"/>
    </location>
</feature>
<name>A0A368SZ73_9ACTN</name>
<evidence type="ECO:0000259" key="4">
    <source>
        <dbReference type="PROSITE" id="PS51077"/>
    </source>
</evidence>
<dbReference type="Gene3D" id="1.10.10.10">
    <property type="entry name" value="Winged helix-like DNA-binding domain superfamily/Winged helix DNA-binding domain"/>
    <property type="match status" value="1"/>
</dbReference>